<dbReference type="Pfam" id="PF18906">
    <property type="entry name" value="Phage_tube_2"/>
    <property type="match status" value="1"/>
</dbReference>
<proteinExistence type="predicted"/>
<dbReference type="Proteomes" id="UP000509379">
    <property type="component" value="Segment"/>
</dbReference>
<name>A0A7D4XMD6_9CAUD</name>
<reference evidence="1" key="1">
    <citation type="submission" date="2020-05" db="EMBL/GenBank/DDBJ databases">
        <title>Isolation and characterization of the novel bacteriophage AXL3 against Stenotrophomonas maltophilia.</title>
        <authorList>
            <person name="McCutcheon J.G."/>
            <person name="Lin A."/>
            <person name="Dennis J."/>
        </authorList>
    </citation>
    <scope>NUCLEOTIDE SEQUENCE [LARGE SCALE GENOMIC DNA]</scope>
</reference>
<dbReference type="EMBL" id="MT536174">
    <property type="protein sequence ID" value="QKW95570.1"/>
    <property type="molecule type" value="Genomic_DNA"/>
</dbReference>
<protein>
    <submittedName>
        <fullName evidence="1">Major tail structural protein</fullName>
    </submittedName>
</protein>
<dbReference type="InterPro" id="IPR044000">
    <property type="entry name" value="Phage_tube_2"/>
</dbReference>
<sequence>MAVCPKYKIDSNVTGLRYAEEVCLKQLPTLAADGFDPTWIALEPNSYTDFGGQVNTVARNPINPARSRKKGTVVDLEASGGFQQDLTFFNTRSLLQGFMFADFREKKTTAPTNGADIAVTAVDSATKTYTTAAGGGTGFAAGHLVVAEGFSNLQNNGLKRVTAATGTTIVVNEALVDEAAPPAAALVAVVGYQGVADSLSIALNGSLVRLVSTAGVDFTTLGLTPGEWIFVGGDATVNGFDDNGGFARISVITAGYLEFDKVDWATPTAEAGAGKSINLYFGTVLKNESDPALIKRRTYQLERTLGEDANGTMSEYLVGAVASELTLNAPQADKVTVDMTFQACEHQARNGLTGVKPGTRVGVVEGDAYNTSNDFARIKLALVTSDAAVQPLFTFATDLTLTINNNVSANKAIGVLGAFDMTAGTFEVGGSLTAYFASAESVQAVRNNADVTIDAIMVKNNQGILYDVPLLALGNGRLSVEQDQPITIPLETNAAESKFGHTLLWQFFPYLPNAATL</sequence>
<keyword evidence="2" id="KW-1185">Reference proteome</keyword>
<evidence type="ECO:0000313" key="2">
    <source>
        <dbReference type="Proteomes" id="UP000509379"/>
    </source>
</evidence>
<accession>A0A7D4XMD6</accession>
<evidence type="ECO:0000313" key="1">
    <source>
        <dbReference type="EMBL" id="QKW95570.1"/>
    </source>
</evidence>
<organism evidence="1 2">
    <name type="scientific">Stenotrophomonas phage vB_SmaS-AXL_3</name>
    <dbReference type="NCBI Taxonomy" id="2740427"/>
    <lineage>
        <taxon>Viruses</taxon>
        <taxon>Duplodnaviria</taxon>
        <taxon>Heunggongvirae</taxon>
        <taxon>Uroviricota</taxon>
        <taxon>Caudoviricetes</taxon>
        <taxon>Axeltriavirus</taxon>
        <taxon>Axeltriavirus AXL3</taxon>
    </lineage>
</organism>
<gene>
    <name evidence="1" type="ORF">AXL3_12</name>
</gene>